<protein>
    <submittedName>
        <fullName evidence="1">Uncharacterized protein</fullName>
    </submittedName>
</protein>
<keyword evidence="2" id="KW-1185">Reference proteome</keyword>
<dbReference type="OrthoDB" id="10487935at2759"/>
<proteinExistence type="predicted"/>
<reference evidence="1 2" key="1">
    <citation type="journal article" date="2008" name="Nat. Biotechnol.">
        <title>Genome sequencing and analysis of the filamentous fungus Penicillium chrysogenum.</title>
        <authorList>
            <person name="van den Berg M.A."/>
            <person name="Albang R."/>
            <person name="Albermann K."/>
            <person name="Badger J.H."/>
            <person name="Daran J.-M."/>
            <person name="Driessen A.J.M."/>
            <person name="Garcia-Estrada C."/>
            <person name="Fedorova N.D."/>
            <person name="Harris D.M."/>
            <person name="Heijne W.H.M."/>
            <person name="Joardar V.S."/>
            <person name="Kiel J.A.K.W."/>
            <person name="Kovalchuk A."/>
            <person name="Martin J.F."/>
            <person name="Nierman W.C."/>
            <person name="Nijland J.G."/>
            <person name="Pronk J.T."/>
            <person name="Roubos J.A."/>
            <person name="van der Klei I.J."/>
            <person name="van Peij N.N.M.E."/>
            <person name="Veenhuis M."/>
            <person name="von Doehren H."/>
            <person name="Wagner C."/>
            <person name="Wortman J.R."/>
            <person name="Bovenberg R.A.L."/>
        </authorList>
    </citation>
    <scope>NUCLEOTIDE SEQUENCE [LARGE SCALE GENOMIC DNA]</scope>
    <source>
        <strain evidence="2">ATCC 28089 / DSM 1075 / NRRL 1951 / Wisconsin 54-1255</strain>
    </source>
</reference>
<evidence type="ECO:0000313" key="2">
    <source>
        <dbReference type="Proteomes" id="UP000000724"/>
    </source>
</evidence>
<sequence length="210" mass="23242">MAGCWRACVESSRLRDATRWDYGHLLRDNDMNMYVPARYRTIDAILAVGFRGTLRNPNQGPIRSMPGDLHATVVQTGLNTAVFIRPGSLQFPGAVSKRNGDYNIDCANGFGIQPLPSAETSARMAMANFDANADPLANADRGTVDMPRKAGQFDSIRRSTTVLSPTHGDKSLSWYVTNCGSGAELDRRRHVTSVTARRRPKDYFTWKQSS</sequence>
<dbReference type="OMA" id="KNYLACK"/>
<dbReference type="AlphaFoldDB" id="B6H1M7"/>
<evidence type="ECO:0000313" key="1">
    <source>
        <dbReference type="EMBL" id="CAP91188.1"/>
    </source>
</evidence>
<dbReference type="EMBL" id="AM920428">
    <property type="protein sequence ID" value="CAP91188.1"/>
    <property type="molecule type" value="Genomic_DNA"/>
</dbReference>
<dbReference type="VEuPathDB" id="FungiDB:PCH_Pc13g01190"/>
<name>B6H1M7_PENRW</name>
<dbReference type="HOGENOM" id="CLU_1310483_0_0_1"/>
<gene>
    <name evidence="1" type="ORF">Pc13g01190</name>
    <name evidence="1" type="ORF">PCH_Pc13g01190</name>
</gene>
<accession>B6H1M7</accession>
<organism evidence="1 2">
    <name type="scientific">Penicillium rubens (strain ATCC 28089 / DSM 1075 / NRRL 1951 / Wisconsin 54-1255)</name>
    <name type="common">Penicillium chrysogenum</name>
    <dbReference type="NCBI Taxonomy" id="500485"/>
    <lineage>
        <taxon>Eukaryota</taxon>
        <taxon>Fungi</taxon>
        <taxon>Dikarya</taxon>
        <taxon>Ascomycota</taxon>
        <taxon>Pezizomycotina</taxon>
        <taxon>Eurotiomycetes</taxon>
        <taxon>Eurotiomycetidae</taxon>
        <taxon>Eurotiales</taxon>
        <taxon>Aspergillaceae</taxon>
        <taxon>Penicillium</taxon>
        <taxon>Penicillium chrysogenum species complex</taxon>
    </lineage>
</organism>
<dbReference type="Proteomes" id="UP000000724">
    <property type="component" value="Contig Pc00c13"/>
</dbReference>